<protein>
    <recommendedName>
        <fullName evidence="5">Aromatic-ring-hydroxylating dioxygenase subunit beta</fullName>
    </recommendedName>
</protein>
<dbReference type="InterPro" id="IPR000391">
    <property type="entry name" value="Rng_hydr_dOase-bsu"/>
</dbReference>
<evidence type="ECO:0000256" key="1">
    <source>
        <dbReference type="ARBA" id="ARBA00009570"/>
    </source>
</evidence>
<evidence type="ECO:0008006" key="5">
    <source>
        <dbReference type="Google" id="ProtNLM"/>
    </source>
</evidence>
<dbReference type="Proteomes" id="UP000450917">
    <property type="component" value="Unassembled WGS sequence"/>
</dbReference>
<name>A0A7X2Z7S4_9BACL</name>
<proteinExistence type="inferred from homology"/>
<comment type="similarity">
    <text evidence="1">Belongs to the bacterial ring-hydroxylating dioxygenase beta subunit family.</text>
</comment>
<keyword evidence="2" id="KW-0560">Oxidoreductase</keyword>
<comment type="caution">
    <text evidence="3">The sequence shown here is derived from an EMBL/GenBank/DDBJ whole genome shotgun (WGS) entry which is preliminary data.</text>
</comment>
<dbReference type="SUPFAM" id="SSF54427">
    <property type="entry name" value="NTF2-like"/>
    <property type="match status" value="1"/>
</dbReference>
<reference evidence="3 4" key="1">
    <citation type="submission" date="2019-11" db="EMBL/GenBank/DDBJ databases">
        <title>Draft genome sequences of five Paenibacillus species of dairy origin.</title>
        <authorList>
            <person name="Olajide A.M."/>
            <person name="Chen S."/>
            <person name="Lapointe G."/>
        </authorList>
    </citation>
    <scope>NUCLEOTIDE SEQUENCE [LARGE SCALE GENOMIC DNA]</scope>
    <source>
        <strain evidence="3 4">2CS3</strain>
    </source>
</reference>
<organism evidence="3 4">
    <name type="scientific">Paenibacillus validus</name>
    <dbReference type="NCBI Taxonomy" id="44253"/>
    <lineage>
        <taxon>Bacteria</taxon>
        <taxon>Bacillati</taxon>
        <taxon>Bacillota</taxon>
        <taxon>Bacilli</taxon>
        <taxon>Bacillales</taxon>
        <taxon>Paenibacillaceae</taxon>
        <taxon>Paenibacillus</taxon>
    </lineage>
</organism>
<dbReference type="EMBL" id="WNZX01000002">
    <property type="protein sequence ID" value="MUG69874.1"/>
    <property type="molecule type" value="Genomic_DNA"/>
</dbReference>
<evidence type="ECO:0000313" key="3">
    <source>
        <dbReference type="EMBL" id="MUG69874.1"/>
    </source>
</evidence>
<dbReference type="InterPro" id="IPR032710">
    <property type="entry name" value="NTF2-like_dom_sf"/>
</dbReference>
<sequence>MKGIVLDSSKKEAIINLIYEYAMAVDDGELKKWPDFFSENGSYYVYPRDNYESGLPIALIMDDNKSKIKDRVTIIEKIWTYNIQYQRHIISNIIVKESADRQVRAYSNFVIHLTDREGNTDWKLIGKYVDTIVFEDESPKIEKREVILDTFTLPNYFVNPL</sequence>
<dbReference type="CDD" id="cd00667">
    <property type="entry name" value="ring_hydroxylating_dioxygenases_beta"/>
    <property type="match status" value="1"/>
</dbReference>
<dbReference type="Gene3D" id="3.10.450.50">
    <property type="match status" value="1"/>
</dbReference>
<dbReference type="GO" id="GO:0016491">
    <property type="term" value="F:oxidoreductase activity"/>
    <property type="evidence" value="ECO:0007669"/>
    <property type="project" value="UniProtKB-KW"/>
</dbReference>
<evidence type="ECO:0000313" key="4">
    <source>
        <dbReference type="Proteomes" id="UP000450917"/>
    </source>
</evidence>
<gene>
    <name evidence="3" type="ORF">GNP93_04185</name>
</gene>
<keyword evidence="4" id="KW-1185">Reference proteome</keyword>
<accession>A0A7X2Z7S4</accession>
<evidence type="ECO:0000256" key="2">
    <source>
        <dbReference type="ARBA" id="ARBA00023002"/>
    </source>
</evidence>
<dbReference type="AlphaFoldDB" id="A0A7X2Z7S4"/>
<dbReference type="RefSeq" id="WP_127610726.1">
    <property type="nucleotide sequence ID" value="NZ_JARTHJ010000127.1"/>
</dbReference>
<dbReference type="Pfam" id="PF00866">
    <property type="entry name" value="Ring_hydroxyl_B"/>
    <property type="match status" value="1"/>
</dbReference>